<comment type="caution">
    <text evidence="2">The sequence shown here is derived from an EMBL/GenBank/DDBJ whole genome shotgun (WGS) entry which is preliminary data.</text>
</comment>
<reference evidence="2 3" key="1">
    <citation type="submission" date="2013-04" db="EMBL/GenBank/DDBJ databases">
        <title>The Genome Sequence of Enterorhabdus caecimuris B7.</title>
        <authorList>
            <consortium name="The Broad Institute Genomics Platform"/>
            <consortium name="The Broad Institute Genome Sequencing Center for Infectious Disease"/>
            <person name="Earl A."/>
            <person name="Xavier R."/>
            <person name="Elson C."/>
            <person name="Duck W."/>
            <person name="Walker B."/>
            <person name="Young S."/>
            <person name="Zeng Q."/>
            <person name="Gargeya S."/>
            <person name="Fitzgerald M."/>
            <person name="Haas B."/>
            <person name="Abouelleil A."/>
            <person name="Allen A.W."/>
            <person name="Alvarado L."/>
            <person name="Arachchi H.M."/>
            <person name="Berlin A.M."/>
            <person name="Chapman S.B."/>
            <person name="Gainer-Dewar J."/>
            <person name="Goldberg J."/>
            <person name="Griggs A."/>
            <person name="Gujja S."/>
            <person name="Hansen M."/>
            <person name="Howarth C."/>
            <person name="Imamovic A."/>
            <person name="Ireland A."/>
            <person name="Larimer J."/>
            <person name="McCowan C."/>
            <person name="Murphy C."/>
            <person name="Pearson M."/>
            <person name="Poon T.W."/>
            <person name="Priest M."/>
            <person name="Roberts A."/>
            <person name="Saif S."/>
            <person name="Shea T."/>
            <person name="Sisk P."/>
            <person name="Sykes S."/>
            <person name="Wortman J."/>
            <person name="Nusbaum C."/>
            <person name="Birren B."/>
        </authorList>
    </citation>
    <scope>NUCLEOTIDE SEQUENCE [LARGE SCALE GENOMIC DNA]</scope>
    <source>
        <strain evidence="2 3">B7</strain>
    </source>
</reference>
<keyword evidence="1" id="KW-0472">Membrane</keyword>
<feature type="transmembrane region" description="Helical" evidence="1">
    <location>
        <begin position="42"/>
        <end position="67"/>
    </location>
</feature>
<keyword evidence="1" id="KW-0812">Transmembrane</keyword>
<feature type="transmembrane region" description="Helical" evidence="1">
    <location>
        <begin position="12"/>
        <end position="30"/>
    </location>
</feature>
<evidence type="ECO:0000256" key="1">
    <source>
        <dbReference type="SAM" id="Phobius"/>
    </source>
</evidence>
<dbReference type="Proteomes" id="UP000014204">
    <property type="component" value="Unassembled WGS sequence"/>
</dbReference>
<dbReference type="eggNOG" id="ENOG5030NJM">
    <property type="taxonomic scope" value="Bacteria"/>
</dbReference>
<organism evidence="2 3">
    <name type="scientific">Adlercreutzia caecimuris B7</name>
    <dbReference type="NCBI Taxonomy" id="1235794"/>
    <lineage>
        <taxon>Bacteria</taxon>
        <taxon>Bacillati</taxon>
        <taxon>Actinomycetota</taxon>
        <taxon>Coriobacteriia</taxon>
        <taxon>Eggerthellales</taxon>
        <taxon>Eggerthellaceae</taxon>
        <taxon>Adlercreutzia</taxon>
    </lineage>
</organism>
<dbReference type="HOGENOM" id="CLU_2025199_0_0_11"/>
<evidence type="ECO:0008006" key="4">
    <source>
        <dbReference type="Google" id="ProtNLM"/>
    </source>
</evidence>
<evidence type="ECO:0000313" key="3">
    <source>
        <dbReference type="Proteomes" id="UP000014204"/>
    </source>
</evidence>
<evidence type="ECO:0000313" key="2">
    <source>
        <dbReference type="EMBL" id="EOS51228.1"/>
    </source>
</evidence>
<dbReference type="STRING" id="1235794.C811_01648"/>
<keyword evidence="1" id="KW-1133">Transmembrane helix</keyword>
<feature type="transmembrane region" description="Helical" evidence="1">
    <location>
        <begin position="73"/>
        <end position="94"/>
    </location>
</feature>
<accession>R9KY58</accession>
<keyword evidence="3" id="KW-1185">Reference proteome</keyword>
<protein>
    <recommendedName>
        <fullName evidence="4">Guanylate cyclase</fullName>
    </recommendedName>
</protein>
<name>R9KY58_9ACTN</name>
<dbReference type="AlphaFoldDB" id="R9KY58"/>
<gene>
    <name evidence="2" type="ORF">C811_01648</name>
</gene>
<sequence>MAMGLLARLSRVVPLVLVLALVAGVIYLVVTYRHSPARAKEVLIRLFTWLCGALSVCFALVSVYAFFDNAPAVLDLTLSFLAVSLVGLGITRLANRRFLKHNPAYRKKRLAATTRRRWPWGR</sequence>
<proteinExistence type="predicted"/>
<dbReference type="EMBL" id="ASSY01000008">
    <property type="protein sequence ID" value="EOS51228.1"/>
    <property type="molecule type" value="Genomic_DNA"/>
</dbReference>